<dbReference type="Proteomes" id="UP000010998">
    <property type="component" value="Chromosome"/>
</dbReference>
<name>L0KIA3_MESAW</name>
<dbReference type="KEGG" id="mam:Mesau_02305"/>
<keyword evidence="2" id="KW-1185">Reference proteome</keyword>
<reference evidence="2" key="1">
    <citation type="submission" date="2012-02" db="EMBL/GenBank/DDBJ databases">
        <title>Complete sequence of Mesorhizobium australicum WSM2073.</title>
        <authorList>
            <person name="Lucas S."/>
            <person name="Han J."/>
            <person name="Lapidus A."/>
            <person name="Cheng J.-F."/>
            <person name="Goodwin L."/>
            <person name="Pitluck S."/>
            <person name="Peters L."/>
            <person name="Gu W."/>
            <person name="Detter J.C."/>
            <person name="Han C."/>
            <person name="Tapia R."/>
            <person name="Land M."/>
            <person name="Hauser L."/>
            <person name="Kyrpides N."/>
            <person name="Ivanova N."/>
            <person name="Pagani I."/>
            <person name="Reeve W.G."/>
            <person name="Howieson J.G."/>
            <person name="Tiwari R.P."/>
            <person name="O'Hara G.W."/>
            <person name="Atkins C.A."/>
            <person name="Ronson C.W."/>
            <person name="Nandasena K.G."/>
            <person name="Woyke T."/>
        </authorList>
    </citation>
    <scope>NUCLEOTIDE SEQUENCE [LARGE SCALE GENOMIC DNA]</scope>
    <source>
        <strain evidence="2">LMG 24608 / HAMBI 3006 / WSM2073</strain>
    </source>
</reference>
<gene>
    <name evidence="1" type="ordered locus">Mesau_02305</name>
</gene>
<organism evidence="1 2">
    <name type="scientific">Mesorhizobium australicum (strain HAMBI 3006 / LMG 24608 / WSM2073)</name>
    <dbReference type="NCBI Taxonomy" id="754035"/>
    <lineage>
        <taxon>Bacteria</taxon>
        <taxon>Pseudomonadati</taxon>
        <taxon>Pseudomonadota</taxon>
        <taxon>Alphaproteobacteria</taxon>
        <taxon>Hyphomicrobiales</taxon>
        <taxon>Phyllobacteriaceae</taxon>
        <taxon>Mesorhizobium</taxon>
    </lineage>
</organism>
<dbReference type="HOGENOM" id="CLU_663580_0_0_5"/>
<proteinExistence type="predicted"/>
<evidence type="ECO:0000313" key="2">
    <source>
        <dbReference type="Proteomes" id="UP000010998"/>
    </source>
</evidence>
<sequence length="414" mass="46312">MSSQVDQNASMQSENFSKFLEQFSPLEAPHILLITDHRTGARYCECHVKANRIIALGTTDVPLDPEEQAEYRANRQIVENAPAYARMMEDAKQRRSFSNIVGEFTLEFDKPHPLKIIGGQHRFEAIRSALANGIDEYHGVKVYFDLKMDQRLDVQLISNTNIAISGDLFDRMHETAMGPQLRDWFQLVGMLNSGQDFADRRSRGGPISVQLARTFILNYFHGAGVDAKKFDLTETTPELCPTGVADPEWEALRDSKKDNLWTDPGLILAGNEFAALTKAQRAAFVKGSKKFPPDYPEKATNPAVVAAWAFIAGMLRNNEVRLKRHYDLAASSGHDPLNVAALVKGRHKTDTEQYRGLGYRTDPKERGRFAELFFLQSENGEGISKSNIDVAIAKYHAKVATLEVEKLKAKAVNG</sequence>
<protein>
    <recommendedName>
        <fullName evidence="3">DGQHR domain-containing protein</fullName>
    </recommendedName>
</protein>
<dbReference type="AlphaFoldDB" id="L0KIA3"/>
<evidence type="ECO:0008006" key="3">
    <source>
        <dbReference type="Google" id="ProtNLM"/>
    </source>
</evidence>
<dbReference type="EMBL" id="CP003358">
    <property type="protein sequence ID" value="AGB44741.1"/>
    <property type="molecule type" value="Genomic_DNA"/>
</dbReference>
<dbReference type="OrthoDB" id="9256097at2"/>
<evidence type="ECO:0000313" key="1">
    <source>
        <dbReference type="EMBL" id="AGB44741.1"/>
    </source>
</evidence>
<dbReference type="GeneID" id="90993292"/>
<accession>L0KIA3</accession>
<dbReference type="RefSeq" id="WP_015316188.1">
    <property type="nucleotide sequence ID" value="NC_019973.1"/>
</dbReference>